<evidence type="ECO:0000313" key="3">
    <source>
        <dbReference type="Proteomes" id="UP000198312"/>
    </source>
</evidence>
<proteinExistence type="predicted"/>
<dbReference type="EMBL" id="CP022315">
    <property type="protein sequence ID" value="ASK61200.1"/>
    <property type="molecule type" value="Genomic_DNA"/>
</dbReference>
<evidence type="ECO:0000313" key="2">
    <source>
        <dbReference type="EMBL" id="ASK61200.1"/>
    </source>
</evidence>
<keyword evidence="1" id="KW-1133">Transmembrane helix</keyword>
<keyword evidence="1" id="KW-0812">Transmembrane</keyword>
<dbReference type="OrthoDB" id="1675670at2"/>
<keyword evidence="1" id="KW-0472">Membrane</keyword>
<feature type="transmembrane region" description="Helical" evidence="1">
    <location>
        <begin position="262"/>
        <end position="280"/>
    </location>
</feature>
<dbReference type="InterPro" id="IPR021617">
    <property type="entry name" value="DUF3231"/>
</dbReference>
<organism evidence="2 3">
    <name type="scientific">Virgibacillus phasianinus</name>
    <dbReference type="NCBI Taxonomy" id="2017483"/>
    <lineage>
        <taxon>Bacteria</taxon>
        <taxon>Bacillati</taxon>
        <taxon>Bacillota</taxon>
        <taxon>Bacilli</taxon>
        <taxon>Bacillales</taxon>
        <taxon>Bacillaceae</taxon>
        <taxon>Virgibacillus</taxon>
    </lineage>
</organism>
<keyword evidence="3" id="KW-1185">Reference proteome</keyword>
<reference evidence="2 3" key="1">
    <citation type="submission" date="2017-07" db="EMBL/GenBank/DDBJ databases">
        <title>Virgibacillus sp. LM2416.</title>
        <authorList>
            <person name="Tak E.J."/>
            <person name="Bae J.-W."/>
        </authorList>
    </citation>
    <scope>NUCLEOTIDE SEQUENCE [LARGE SCALE GENOMIC DNA]</scope>
    <source>
        <strain evidence="2 3">LM2416</strain>
    </source>
</reference>
<sequence length="335" mass="37512">MDQNIDLTASELSQLWGAYMNASLMSKVLAYFHAKVEDKEIEPLIQDALTLEHSHLKQLTSIFEKENKPIPVGFTDKDVDVDAPRLYSDNYFLQYIFQLGSLGIYAFAASVTVATREDVYLFFSTGLSEYNALHQKASLLSLTKGVYTRPPYIPTPNEVDFVKKQSFLAGWFGEQRPLLATEITHLFSNMQRNNLGIATLTGYSQVAKSKDVKEYILRGIGIAQKQVKAFSSILEKSKVPTPMGSDSMVTASNTISPFSDKLIMYHVTGMIGIGIGFYGLSISTTIRRDIAAKYTRLTGEIALYSEDGANLMIENEWLEEPPRMVDRDELAKPKK</sequence>
<dbReference type="Gene3D" id="1.20.1260.10">
    <property type="match status" value="2"/>
</dbReference>
<dbReference type="AlphaFoldDB" id="A0A220TZJ8"/>
<name>A0A220TZJ8_9BACI</name>
<gene>
    <name evidence="2" type="ORF">CFK37_02825</name>
</gene>
<protein>
    <submittedName>
        <fullName evidence="2">Uncharacterized protein</fullName>
    </submittedName>
</protein>
<accession>A0A220TZJ8</accession>
<dbReference type="RefSeq" id="WP_089060477.1">
    <property type="nucleotide sequence ID" value="NZ_CP022315.1"/>
</dbReference>
<dbReference type="Proteomes" id="UP000198312">
    <property type="component" value="Chromosome"/>
</dbReference>
<dbReference type="KEGG" id="vil:CFK37_02825"/>
<evidence type="ECO:0000256" key="1">
    <source>
        <dbReference type="SAM" id="Phobius"/>
    </source>
</evidence>
<dbReference type="InterPro" id="IPR012347">
    <property type="entry name" value="Ferritin-like"/>
</dbReference>
<dbReference type="Pfam" id="PF11553">
    <property type="entry name" value="DUF3231"/>
    <property type="match status" value="2"/>
</dbReference>